<dbReference type="PANTHER" id="PTHR43065">
    <property type="entry name" value="SENSOR HISTIDINE KINASE"/>
    <property type="match status" value="1"/>
</dbReference>
<feature type="transmembrane region" description="Helical" evidence="4">
    <location>
        <begin position="160"/>
        <end position="178"/>
    </location>
</feature>
<evidence type="ECO:0000259" key="5">
    <source>
        <dbReference type="PROSITE" id="PS50109"/>
    </source>
</evidence>
<dbReference type="InterPro" id="IPR004358">
    <property type="entry name" value="Sig_transdc_His_kin-like_C"/>
</dbReference>
<evidence type="ECO:0000256" key="2">
    <source>
        <dbReference type="ARBA" id="ARBA00012438"/>
    </source>
</evidence>
<dbReference type="GO" id="GO:0000155">
    <property type="term" value="F:phosphorelay sensor kinase activity"/>
    <property type="evidence" value="ECO:0007669"/>
    <property type="project" value="InterPro"/>
</dbReference>
<dbReference type="Proteomes" id="UP000885750">
    <property type="component" value="Unassembled WGS sequence"/>
</dbReference>
<dbReference type="SMART" id="SM00387">
    <property type="entry name" value="HATPase_c"/>
    <property type="match status" value="1"/>
</dbReference>
<dbReference type="EC" id="2.7.13.3" evidence="2"/>
<dbReference type="SUPFAM" id="SSF47384">
    <property type="entry name" value="Homodimeric domain of signal transducing histidine kinase"/>
    <property type="match status" value="1"/>
</dbReference>
<dbReference type="InterPro" id="IPR000014">
    <property type="entry name" value="PAS"/>
</dbReference>
<dbReference type="Pfam" id="PF02518">
    <property type="entry name" value="HATPase_c"/>
    <property type="match status" value="1"/>
</dbReference>
<keyword evidence="4" id="KW-0812">Transmembrane</keyword>
<feature type="transmembrane region" description="Helical" evidence="4">
    <location>
        <begin position="128"/>
        <end position="148"/>
    </location>
</feature>
<keyword evidence="4" id="KW-1133">Transmembrane helix</keyword>
<keyword evidence="4" id="KW-0472">Membrane</keyword>
<proteinExistence type="predicted"/>
<gene>
    <name evidence="6" type="ORF">ENJ51_01420</name>
</gene>
<feature type="transmembrane region" description="Helical" evidence="4">
    <location>
        <begin position="55"/>
        <end position="75"/>
    </location>
</feature>
<organism evidence="6">
    <name type="scientific">Leucothrix mucor</name>
    <dbReference type="NCBI Taxonomy" id="45248"/>
    <lineage>
        <taxon>Bacteria</taxon>
        <taxon>Pseudomonadati</taxon>
        <taxon>Pseudomonadota</taxon>
        <taxon>Gammaproteobacteria</taxon>
        <taxon>Thiotrichales</taxon>
        <taxon>Thiotrichaceae</taxon>
        <taxon>Leucothrix</taxon>
    </lineage>
</organism>
<dbReference type="Pfam" id="PF25323">
    <property type="entry name" value="6TM_PilS"/>
    <property type="match status" value="1"/>
</dbReference>
<dbReference type="Gene3D" id="1.10.287.130">
    <property type="match status" value="1"/>
</dbReference>
<dbReference type="InterPro" id="IPR003594">
    <property type="entry name" value="HATPase_dom"/>
</dbReference>
<feature type="transmembrane region" description="Helical" evidence="4">
    <location>
        <begin position="87"/>
        <end position="107"/>
    </location>
</feature>
<evidence type="ECO:0000256" key="3">
    <source>
        <dbReference type="ARBA" id="ARBA00022553"/>
    </source>
</evidence>
<dbReference type="Gene3D" id="3.30.565.10">
    <property type="entry name" value="Histidine kinase-like ATPase, C-terminal domain"/>
    <property type="match status" value="1"/>
</dbReference>
<evidence type="ECO:0000256" key="1">
    <source>
        <dbReference type="ARBA" id="ARBA00000085"/>
    </source>
</evidence>
<dbReference type="InterPro" id="IPR003661">
    <property type="entry name" value="HisK_dim/P_dom"/>
</dbReference>
<evidence type="ECO:0000313" key="6">
    <source>
        <dbReference type="EMBL" id="HFC91452.1"/>
    </source>
</evidence>
<dbReference type="AlphaFoldDB" id="A0A7V2SXU1"/>
<dbReference type="SMART" id="SM00388">
    <property type="entry name" value="HisKA"/>
    <property type="match status" value="1"/>
</dbReference>
<dbReference type="Pfam" id="PF00512">
    <property type="entry name" value="HisKA"/>
    <property type="match status" value="1"/>
</dbReference>
<dbReference type="EMBL" id="DRMS01000051">
    <property type="protein sequence ID" value="HFC91452.1"/>
    <property type="molecule type" value="Genomic_DNA"/>
</dbReference>
<dbReference type="SUPFAM" id="SSF55874">
    <property type="entry name" value="ATPase domain of HSP90 chaperone/DNA topoisomerase II/histidine kinase"/>
    <property type="match status" value="1"/>
</dbReference>
<dbReference type="PRINTS" id="PR00344">
    <property type="entry name" value="BCTRLSENSOR"/>
</dbReference>
<name>A0A7V2SXU1_LEUMU</name>
<dbReference type="InterPro" id="IPR005467">
    <property type="entry name" value="His_kinase_dom"/>
</dbReference>
<sequence length="539" mass="60702">MQHREGLPVSAFLLDENTWSPLQLYSIYRLILAGALVIIGLTGRSFAQLGSFQPVLFDAAALVYLAVALIGVFLAHFRWPSFTDQVYLHSAIDITLLLILVYANGGLHSGLDLLFAMPVILANILRPGQYSLFFSALSVIALLSIQIYLQNKHYIDASELSHAGLLAFFLLVVSWKVGDWLKKASKTEALAKKRGQDIASLSQLNQSILDQLQMGILVVERSGVVRHMNPRAWEMLGQPDNWRSQPLKLLAPELNIHLQHWFKHTCPKVVSYDIKHWQTTELNFRLSQLGSRDKGAALIYLEDITEQREKQQGVKMASLGQLTANIAHEIRNPLGAISHAAQLLSESPDLDKADDRLVQIIQSNSKRMNVTIESVLNLSRKKNPNKEKIHLQTWLSEYVHDFSMQSGLEEKQLSLFVDPSDAEVLFDSTHFHQVLWNLCRNAVKYACEDPAKLRLAINCSLCPKTKTIMLNVIDNGIGVAKEYQQRLFEPFFTTSKSQGTGLGLFMARELCLTNNACLEYIKLPSRGSCFRIIFAHKKN</sequence>
<dbReference type="CDD" id="cd00082">
    <property type="entry name" value="HisKA"/>
    <property type="match status" value="1"/>
</dbReference>
<dbReference type="SUPFAM" id="SSF55785">
    <property type="entry name" value="PYP-like sensor domain (PAS domain)"/>
    <property type="match status" value="1"/>
</dbReference>
<dbReference type="Pfam" id="PF13188">
    <property type="entry name" value="PAS_8"/>
    <property type="match status" value="1"/>
</dbReference>
<reference evidence="6" key="1">
    <citation type="journal article" date="2020" name="mSystems">
        <title>Genome- and Community-Level Interaction Insights into Carbon Utilization and Element Cycling Functions of Hydrothermarchaeota in Hydrothermal Sediment.</title>
        <authorList>
            <person name="Zhou Z."/>
            <person name="Liu Y."/>
            <person name="Xu W."/>
            <person name="Pan J."/>
            <person name="Luo Z.H."/>
            <person name="Li M."/>
        </authorList>
    </citation>
    <scope>NUCLEOTIDE SEQUENCE [LARGE SCALE GENOMIC DNA]</scope>
    <source>
        <strain evidence="6">HyVt-493</strain>
    </source>
</reference>
<dbReference type="InterPro" id="IPR035965">
    <property type="entry name" value="PAS-like_dom_sf"/>
</dbReference>
<feature type="domain" description="Histidine kinase" evidence="5">
    <location>
        <begin position="325"/>
        <end position="538"/>
    </location>
</feature>
<comment type="caution">
    <text evidence="6">The sequence shown here is derived from an EMBL/GenBank/DDBJ whole genome shotgun (WGS) entry which is preliminary data.</text>
</comment>
<evidence type="ECO:0000256" key="4">
    <source>
        <dbReference type="SAM" id="Phobius"/>
    </source>
</evidence>
<dbReference type="PANTHER" id="PTHR43065:SF52">
    <property type="entry name" value="SENSOR PROTEIN KINASE PILS"/>
    <property type="match status" value="1"/>
</dbReference>
<accession>A0A7V2SXU1</accession>
<dbReference type="PROSITE" id="PS50109">
    <property type="entry name" value="HIS_KIN"/>
    <property type="match status" value="1"/>
</dbReference>
<dbReference type="InterPro" id="IPR036097">
    <property type="entry name" value="HisK_dim/P_sf"/>
</dbReference>
<keyword evidence="3" id="KW-0597">Phosphoprotein</keyword>
<feature type="transmembrane region" description="Helical" evidence="4">
    <location>
        <begin position="22"/>
        <end position="43"/>
    </location>
</feature>
<dbReference type="InterPro" id="IPR036890">
    <property type="entry name" value="HATPase_C_sf"/>
</dbReference>
<protein>
    <recommendedName>
        <fullName evidence="2">histidine kinase</fullName>
        <ecNumber evidence="2">2.7.13.3</ecNumber>
    </recommendedName>
</protein>
<comment type="catalytic activity">
    <reaction evidence="1">
        <text>ATP + protein L-histidine = ADP + protein N-phospho-L-histidine.</text>
        <dbReference type="EC" id="2.7.13.3"/>
    </reaction>
</comment>
<dbReference type="Gene3D" id="3.30.450.20">
    <property type="entry name" value="PAS domain"/>
    <property type="match status" value="1"/>
</dbReference>